<dbReference type="PANTHER" id="PTHR30238:SF4">
    <property type="entry name" value="SLL1022 PROTEIN"/>
    <property type="match status" value="1"/>
</dbReference>
<dbReference type="EMBL" id="AECZ01000013">
    <property type="protein sequence ID" value="EFL51070.1"/>
    <property type="molecule type" value="Genomic_DNA"/>
</dbReference>
<feature type="transmembrane region" description="Helical" evidence="6">
    <location>
        <begin position="14"/>
        <end position="40"/>
    </location>
</feature>
<evidence type="ECO:0000313" key="7">
    <source>
        <dbReference type="EMBL" id="EFL51070.1"/>
    </source>
</evidence>
<dbReference type="PANTHER" id="PTHR30238">
    <property type="entry name" value="MEMBRANE BOUND PREDICTED REDOX MODULATOR"/>
    <property type="match status" value="1"/>
</dbReference>
<reference evidence="7 8" key="1">
    <citation type="submission" date="2010-08" db="EMBL/GenBank/DDBJ databases">
        <title>The draft genome of Desulfovibrio fructosovorans JJ.</title>
        <authorList>
            <consortium name="US DOE Joint Genome Institute (JGI-PGF)"/>
            <person name="Lucas S."/>
            <person name="Copeland A."/>
            <person name="Lapidus A."/>
            <person name="Cheng J.-F."/>
            <person name="Bruce D."/>
            <person name="Goodwin L."/>
            <person name="Pitluck S."/>
            <person name="Land M.L."/>
            <person name="Hauser L."/>
            <person name="Chang Y.-J."/>
            <person name="Jeffries C."/>
            <person name="Wall J.D."/>
            <person name="Stahl D.A."/>
            <person name="Arkin A.P."/>
            <person name="Dehal P."/>
            <person name="Stolyar S.M."/>
            <person name="Hazen T.C."/>
            <person name="Woyke T.J."/>
        </authorList>
    </citation>
    <scope>NUCLEOTIDE SEQUENCE [LARGE SCALE GENOMIC DNA]</scope>
    <source>
        <strain evidence="7 8">JJ</strain>
    </source>
</reference>
<dbReference type="STRING" id="596151.DesfrDRAFT_2229"/>
<feature type="transmembrane region" description="Helical" evidence="6">
    <location>
        <begin position="168"/>
        <end position="188"/>
    </location>
</feature>
<dbReference type="RefSeq" id="WP_005993870.1">
    <property type="nucleotide sequence ID" value="NZ_AECZ01000013.1"/>
</dbReference>
<keyword evidence="8" id="KW-1185">Reference proteome</keyword>
<feature type="transmembrane region" description="Helical" evidence="6">
    <location>
        <begin position="52"/>
        <end position="71"/>
    </location>
</feature>
<comment type="subcellular location">
    <subcellularLocation>
        <location evidence="1">Membrane</location>
        <topology evidence="1">Multi-pass membrane protein</topology>
    </subcellularLocation>
</comment>
<dbReference type="OrthoDB" id="5295733at2"/>
<feature type="transmembrane region" description="Helical" evidence="6">
    <location>
        <begin position="140"/>
        <end position="161"/>
    </location>
</feature>
<gene>
    <name evidence="7" type="ORF">DesfrDRAFT_2229</name>
</gene>
<evidence type="ECO:0000256" key="5">
    <source>
        <dbReference type="ARBA" id="ARBA00023136"/>
    </source>
</evidence>
<evidence type="ECO:0000256" key="1">
    <source>
        <dbReference type="ARBA" id="ARBA00004141"/>
    </source>
</evidence>
<dbReference type="AlphaFoldDB" id="E1JXA5"/>
<sequence>MPDFLSGFSFSPDFLLQLLSIVAIDVVLAGDNAVVIALAVRNLPPRSRTKGIAVGAGAAVVLRVALTFVASQLLDLPFLKLAGGLLVAVIAVKLFAEGDAADKEKSCTTFWQAITTIVAADLVMSTDNILAVAGASRGNLALLIFGLGLSIPFVVFAANALSRLMDRFPIIIALGAAVLGKVAAEMILTDAWVASLARPGQTAVYAGEIVGAVGVVAAGRFWARRAART</sequence>
<evidence type="ECO:0000256" key="2">
    <source>
        <dbReference type="ARBA" id="ARBA00007511"/>
    </source>
</evidence>
<feature type="transmembrane region" description="Helical" evidence="6">
    <location>
        <begin position="203"/>
        <end position="223"/>
    </location>
</feature>
<comment type="similarity">
    <text evidence="2">Belongs to the TerC family.</text>
</comment>
<dbReference type="Proteomes" id="UP000006250">
    <property type="component" value="Unassembled WGS sequence"/>
</dbReference>
<evidence type="ECO:0000256" key="6">
    <source>
        <dbReference type="SAM" id="Phobius"/>
    </source>
</evidence>
<organism evidence="7 8">
    <name type="scientific">Solidesulfovibrio fructosivorans JJ]</name>
    <dbReference type="NCBI Taxonomy" id="596151"/>
    <lineage>
        <taxon>Bacteria</taxon>
        <taxon>Pseudomonadati</taxon>
        <taxon>Thermodesulfobacteriota</taxon>
        <taxon>Desulfovibrionia</taxon>
        <taxon>Desulfovibrionales</taxon>
        <taxon>Desulfovibrionaceae</taxon>
        <taxon>Solidesulfovibrio</taxon>
    </lineage>
</organism>
<name>E1JXA5_SOLFR</name>
<dbReference type="eggNOG" id="COG0861">
    <property type="taxonomic scope" value="Bacteria"/>
</dbReference>
<keyword evidence="5 6" id="KW-0472">Membrane</keyword>
<evidence type="ECO:0000256" key="4">
    <source>
        <dbReference type="ARBA" id="ARBA00022989"/>
    </source>
</evidence>
<keyword evidence="4 6" id="KW-1133">Transmembrane helix</keyword>
<comment type="caution">
    <text evidence="7">The sequence shown here is derived from an EMBL/GenBank/DDBJ whole genome shotgun (WGS) entry which is preliminary data.</text>
</comment>
<proteinExistence type="inferred from homology"/>
<accession>E1JXA5</accession>
<protein>
    <submittedName>
        <fullName evidence="7">Integral membrane protein TerC</fullName>
    </submittedName>
</protein>
<evidence type="ECO:0000313" key="8">
    <source>
        <dbReference type="Proteomes" id="UP000006250"/>
    </source>
</evidence>
<dbReference type="GO" id="GO:0016020">
    <property type="term" value="C:membrane"/>
    <property type="evidence" value="ECO:0007669"/>
    <property type="project" value="UniProtKB-SubCell"/>
</dbReference>
<dbReference type="NCBIfam" id="TIGR03717">
    <property type="entry name" value="R_switched_YjbE"/>
    <property type="match status" value="1"/>
</dbReference>
<keyword evidence="3 6" id="KW-0812">Transmembrane</keyword>
<dbReference type="InterPro" id="IPR005496">
    <property type="entry name" value="Integral_membrane_TerC"/>
</dbReference>
<dbReference type="InterPro" id="IPR022301">
    <property type="entry name" value="Integral_membrane_YjbE"/>
</dbReference>
<dbReference type="Pfam" id="PF03741">
    <property type="entry name" value="TerC"/>
    <property type="match status" value="1"/>
</dbReference>
<evidence type="ECO:0000256" key="3">
    <source>
        <dbReference type="ARBA" id="ARBA00022692"/>
    </source>
</evidence>